<dbReference type="Proteomes" id="UP000606786">
    <property type="component" value="Unassembled WGS sequence"/>
</dbReference>
<comment type="caution">
    <text evidence="1">The sequence shown here is derived from an EMBL/GenBank/DDBJ whole genome shotgun (WGS) entry which is preliminary data.</text>
</comment>
<protein>
    <submittedName>
        <fullName evidence="1">(Mediterranean fruit fly) hypothetical protein</fullName>
    </submittedName>
</protein>
<dbReference type="EMBL" id="CAJHJT010000056">
    <property type="protein sequence ID" value="CAD7015137.1"/>
    <property type="molecule type" value="Genomic_DNA"/>
</dbReference>
<proteinExistence type="predicted"/>
<reference evidence="1" key="1">
    <citation type="submission" date="2020-11" db="EMBL/GenBank/DDBJ databases">
        <authorList>
            <person name="Whitehead M."/>
        </authorList>
    </citation>
    <scope>NUCLEOTIDE SEQUENCE</scope>
    <source>
        <strain evidence="1">EGII</strain>
    </source>
</reference>
<dbReference type="AlphaFoldDB" id="A0A811VIQ9"/>
<evidence type="ECO:0000313" key="2">
    <source>
        <dbReference type="Proteomes" id="UP000606786"/>
    </source>
</evidence>
<sequence>SKNNAPTSNVTQNYNNNEAKRAATRKLSLAKTGISHSQTIDEVILNATLNDETSEAAFADY</sequence>
<name>A0A811VIQ9_CERCA</name>
<keyword evidence="2" id="KW-1185">Reference proteome</keyword>
<feature type="non-terminal residue" evidence="1">
    <location>
        <position position="1"/>
    </location>
</feature>
<evidence type="ECO:0000313" key="1">
    <source>
        <dbReference type="EMBL" id="CAD7015137.1"/>
    </source>
</evidence>
<gene>
    <name evidence="1" type="ORF">CCAP1982_LOCUS23087</name>
</gene>
<accession>A0A811VIQ9</accession>
<organism evidence="1 2">
    <name type="scientific">Ceratitis capitata</name>
    <name type="common">Mediterranean fruit fly</name>
    <name type="synonym">Tephritis capitata</name>
    <dbReference type="NCBI Taxonomy" id="7213"/>
    <lineage>
        <taxon>Eukaryota</taxon>
        <taxon>Metazoa</taxon>
        <taxon>Ecdysozoa</taxon>
        <taxon>Arthropoda</taxon>
        <taxon>Hexapoda</taxon>
        <taxon>Insecta</taxon>
        <taxon>Pterygota</taxon>
        <taxon>Neoptera</taxon>
        <taxon>Endopterygota</taxon>
        <taxon>Diptera</taxon>
        <taxon>Brachycera</taxon>
        <taxon>Muscomorpha</taxon>
        <taxon>Tephritoidea</taxon>
        <taxon>Tephritidae</taxon>
        <taxon>Ceratitis</taxon>
        <taxon>Ceratitis</taxon>
    </lineage>
</organism>